<dbReference type="Pfam" id="PF14534">
    <property type="entry name" value="DUF4440"/>
    <property type="match status" value="1"/>
</dbReference>
<proteinExistence type="predicted"/>
<comment type="caution">
    <text evidence="2">The sequence shown here is derived from an EMBL/GenBank/DDBJ whole genome shotgun (WGS) entry which is preliminary data.</text>
</comment>
<dbReference type="InterPro" id="IPR027843">
    <property type="entry name" value="DUF4440"/>
</dbReference>
<dbReference type="AlphaFoldDB" id="A0AAJ1AGC0"/>
<dbReference type="SUPFAM" id="SSF54427">
    <property type="entry name" value="NTF2-like"/>
    <property type="match status" value="1"/>
</dbReference>
<protein>
    <submittedName>
        <fullName evidence="2">Nuclear transport factor 2 family protein</fullName>
    </submittedName>
</protein>
<dbReference type="Proteomes" id="UP001197609">
    <property type="component" value="Unassembled WGS sequence"/>
</dbReference>
<sequence>MSPDIDLFIALERRVWQALADGDASADARLLDPRYLGVYATGFGSKDDHVAQLRNGPIVESFAIEDPRLLVFAPNTVLLAYRATFTPAGKADPQVVHTMYVSSVWKQRGAEWVNIFSQDTMADEAAK</sequence>
<dbReference type="EMBL" id="JAIOIU010000022">
    <property type="protein sequence ID" value="MBZ0158872.1"/>
    <property type="molecule type" value="Genomic_DNA"/>
</dbReference>
<accession>A0AAJ1AGC0</accession>
<name>A0AAJ1AGC0_9BACT</name>
<gene>
    <name evidence="2" type="ORF">K8G79_01785</name>
</gene>
<evidence type="ECO:0000313" key="3">
    <source>
        <dbReference type="Proteomes" id="UP001197609"/>
    </source>
</evidence>
<evidence type="ECO:0000259" key="1">
    <source>
        <dbReference type="Pfam" id="PF14534"/>
    </source>
</evidence>
<dbReference type="InterPro" id="IPR032710">
    <property type="entry name" value="NTF2-like_dom_sf"/>
</dbReference>
<feature type="domain" description="DUF4440" evidence="1">
    <location>
        <begin position="10"/>
        <end position="113"/>
    </location>
</feature>
<evidence type="ECO:0000313" key="2">
    <source>
        <dbReference type="EMBL" id="MBZ0158872.1"/>
    </source>
</evidence>
<dbReference type="Gene3D" id="3.10.450.50">
    <property type="match status" value="1"/>
</dbReference>
<organism evidence="2 3">
    <name type="scientific">Candidatus Methylomirabilis tolerans</name>
    <dbReference type="NCBI Taxonomy" id="3123416"/>
    <lineage>
        <taxon>Bacteria</taxon>
        <taxon>Candidatus Methylomirabilota</taxon>
        <taxon>Candidatus Methylomirabilia</taxon>
        <taxon>Candidatus Methylomirabilales</taxon>
        <taxon>Candidatus Methylomirabilaceae</taxon>
        <taxon>Candidatus Methylomirabilis</taxon>
    </lineage>
</organism>
<reference evidence="2 3" key="1">
    <citation type="journal article" date="2021" name="bioRxiv">
        <title>Unraveling nitrogen, sulfur and carbon metabolic pathways and microbial community transcriptional responses to substrate deprivation and toxicity stresses in a bioreactor mimicking anoxic brackish coastal sediment conditions.</title>
        <authorList>
            <person name="Martins P.D."/>
            <person name="Echeveste M.J."/>
            <person name="Arshad A."/>
            <person name="Kurth J."/>
            <person name="Ouboter H."/>
            <person name="Jetten M.S.M."/>
            <person name="Welte C.U."/>
        </authorList>
    </citation>
    <scope>NUCLEOTIDE SEQUENCE [LARGE SCALE GENOMIC DNA]</scope>
    <source>
        <strain evidence="2">MAG_38</strain>
    </source>
</reference>